<accession>A0AAW0GDI1</accession>
<evidence type="ECO:0000256" key="1">
    <source>
        <dbReference type="SAM" id="MobiDB-lite"/>
    </source>
</evidence>
<reference evidence="2 3" key="1">
    <citation type="submission" date="2022-09" db="EMBL/GenBank/DDBJ databases">
        <authorList>
            <person name="Palmer J.M."/>
        </authorList>
    </citation>
    <scope>NUCLEOTIDE SEQUENCE [LARGE SCALE GENOMIC DNA]</scope>
    <source>
        <strain evidence="2 3">DSM 7382</strain>
    </source>
</reference>
<feature type="region of interest" description="Disordered" evidence="1">
    <location>
        <begin position="1"/>
        <end position="30"/>
    </location>
</feature>
<comment type="caution">
    <text evidence="2">The sequence shown here is derived from an EMBL/GenBank/DDBJ whole genome shotgun (WGS) entry which is preliminary data.</text>
</comment>
<feature type="region of interest" description="Disordered" evidence="1">
    <location>
        <begin position="44"/>
        <end position="69"/>
    </location>
</feature>
<organism evidence="2 3">
    <name type="scientific">Cerrena zonata</name>
    <dbReference type="NCBI Taxonomy" id="2478898"/>
    <lineage>
        <taxon>Eukaryota</taxon>
        <taxon>Fungi</taxon>
        <taxon>Dikarya</taxon>
        <taxon>Basidiomycota</taxon>
        <taxon>Agaricomycotina</taxon>
        <taxon>Agaricomycetes</taxon>
        <taxon>Polyporales</taxon>
        <taxon>Cerrenaceae</taxon>
        <taxon>Cerrena</taxon>
    </lineage>
</organism>
<feature type="compositionally biased region" description="Polar residues" evidence="1">
    <location>
        <begin position="13"/>
        <end position="26"/>
    </location>
</feature>
<dbReference type="Proteomes" id="UP001385951">
    <property type="component" value="Unassembled WGS sequence"/>
</dbReference>
<sequence length="69" mass="7404">MALLKYPPAERVTSAQTSANQGGQSQEKQDWLDKGIQGAGREAGVNVSNQNADKIGDFANKQVDKKEGE</sequence>
<evidence type="ECO:0000313" key="2">
    <source>
        <dbReference type="EMBL" id="KAK7689404.1"/>
    </source>
</evidence>
<name>A0AAW0GDI1_9APHY</name>
<evidence type="ECO:0000313" key="3">
    <source>
        <dbReference type="Proteomes" id="UP001385951"/>
    </source>
</evidence>
<gene>
    <name evidence="2" type="ORF">QCA50_007196</name>
</gene>
<dbReference type="AlphaFoldDB" id="A0AAW0GDI1"/>
<keyword evidence="3" id="KW-1185">Reference proteome</keyword>
<dbReference type="EMBL" id="JASBNA010000008">
    <property type="protein sequence ID" value="KAK7689404.1"/>
    <property type="molecule type" value="Genomic_DNA"/>
</dbReference>
<protein>
    <submittedName>
        <fullName evidence="2">Uncharacterized protein</fullName>
    </submittedName>
</protein>
<proteinExistence type="predicted"/>